<evidence type="ECO:0000313" key="2">
    <source>
        <dbReference type="EMBL" id="RCI11735.1"/>
    </source>
</evidence>
<accession>A0A367LBE7</accession>
<comment type="caution">
    <text evidence="2">The sequence shown here is derived from an EMBL/GenBank/DDBJ whole genome shotgun (WGS) entry which is preliminary data.</text>
</comment>
<gene>
    <name evidence="2" type="ORF">L249_7617</name>
</gene>
<reference evidence="2 3" key="1">
    <citation type="journal article" date="2015" name="BMC Genomics">
        <title>Insights from the genome of Ophiocordyceps polyrhachis-furcata to pathogenicity and host specificity in insect fungi.</title>
        <authorList>
            <person name="Wichadakul D."/>
            <person name="Kobmoo N."/>
            <person name="Ingsriswang S."/>
            <person name="Tangphatsornruang S."/>
            <person name="Chantasingh D."/>
            <person name="Luangsa-ard J.J."/>
            <person name="Eurwilaichitr L."/>
        </authorList>
    </citation>
    <scope>NUCLEOTIDE SEQUENCE [LARGE SCALE GENOMIC DNA]</scope>
    <source>
        <strain evidence="2 3">BCC 54312</strain>
    </source>
</reference>
<keyword evidence="3" id="KW-1185">Reference proteome</keyword>
<evidence type="ECO:0000313" key="3">
    <source>
        <dbReference type="Proteomes" id="UP000253664"/>
    </source>
</evidence>
<sequence length="96" mass="10294">MKLYSVKSVGDQVSLHPPIPSSPFETRRGGGSRVRSMTPVEPASARLAIELSLSSSSVATAVAAKASSGLAPRTGRAWPADEWLPLRESRAHRRRT</sequence>
<name>A0A367LBE7_9HYPO</name>
<protein>
    <submittedName>
        <fullName evidence="2">Uncharacterized protein</fullName>
    </submittedName>
</protein>
<organism evidence="2 3">
    <name type="scientific">Ophiocordyceps polyrhachis-furcata BCC 54312</name>
    <dbReference type="NCBI Taxonomy" id="1330021"/>
    <lineage>
        <taxon>Eukaryota</taxon>
        <taxon>Fungi</taxon>
        <taxon>Dikarya</taxon>
        <taxon>Ascomycota</taxon>
        <taxon>Pezizomycotina</taxon>
        <taxon>Sordariomycetes</taxon>
        <taxon>Hypocreomycetidae</taxon>
        <taxon>Hypocreales</taxon>
        <taxon>Ophiocordycipitaceae</taxon>
        <taxon>Ophiocordyceps</taxon>
    </lineage>
</organism>
<evidence type="ECO:0000256" key="1">
    <source>
        <dbReference type="SAM" id="MobiDB-lite"/>
    </source>
</evidence>
<feature type="non-terminal residue" evidence="2">
    <location>
        <position position="96"/>
    </location>
</feature>
<dbReference type="AlphaFoldDB" id="A0A367LBE7"/>
<proteinExistence type="predicted"/>
<feature type="region of interest" description="Disordered" evidence="1">
    <location>
        <begin position="14"/>
        <end position="38"/>
    </location>
</feature>
<dbReference type="EMBL" id="LKCN02000010">
    <property type="protein sequence ID" value="RCI11735.1"/>
    <property type="molecule type" value="Genomic_DNA"/>
</dbReference>
<dbReference type="Proteomes" id="UP000253664">
    <property type="component" value="Unassembled WGS sequence"/>
</dbReference>